<dbReference type="AlphaFoldDB" id="D6TY65"/>
<proteinExistence type="predicted"/>
<sequence length="224" mass="25255">MQYPPPPPQQYPPTYSQQPQQYLYVPPSRKAEGLVIYPHRGTAIKRLIVMIVVFVVYIGVIIYQVYVKSANVTDPTSMAVYSAIGTVPLLLMILMICLVVLGIFFPKPMMTIDQHGISFAQLPSVRAEVPGVKGAFLAWYEIDMLYPYTHGAYRYLCIRPRDPNLYIARVGGISPLTQKVQGLTGSPINIAQVYLGQPANEVLRLIYTQYTQEITQNNITLRMQ</sequence>
<reference evidence="2 3" key="1">
    <citation type="journal article" date="2011" name="Stand. Genomic Sci.">
        <title>Non-contiguous finished genome sequence and contextual data of the filamentous soil bacterium Ktedonobacter racemifer type strain (SOSP1-21).</title>
        <authorList>
            <person name="Chang Y.J."/>
            <person name="Land M."/>
            <person name="Hauser L."/>
            <person name="Chertkov O."/>
            <person name="Del Rio T.G."/>
            <person name="Nolan M."/>
            <person name="Copeland A."/>
            <person name="Tice H."/>
            <person name="Cheng J.F."/>
            <person name="Lucas S."/>
            <person name="Han C."/>
            <person name="Goodwin L."/>
            <person name="Pitluck S."/>
            <person name="Ivanova N."/>
            <person name="Ovchinikova G."/>
            <person name="Pati A."/>
            <person name="Chen A."/>
            <person name="Palaniappan K."/>
            <person name="Mavromatis K."/>
            <person name="Liolios K."/>
            <person name="Brettin T."/>
            <person name="Fiebig A."/>
            <person name="Rohde M."/>
            <person name="Abt B."/>
            <person name="Goker M."/>
            <person name="Detter J.C."/>
            <person name="Woyke T."/>
            <person name="Bristow J."/>
            <person name="Eisen J.A."/>
            <person name="Markowitz V."/>
            <person name="Hugenholtz P."/>
            <person name="Kyrpides N.C."/>
            <person name="Klenk H.P."/>
            <person name="Lapidus A."/>
        </authorList>
    </citation>
    <scope>NUCLEOTIDE SEQUENCE [LARGE SCALE GENOMIC DNA]</scope>
    <source>
        <strain evidence="3">DSM 44963</strain>
    </source>
</reference>
<keyword evidence="3" id="KW-1185">Reference proteome</keyword>
<gene>
    <name evidence="2" type="ORF">Krac_6208</name>
</gene>
<dbReference type="Proteomes" id="UP000004508">
    <property type="component" value="Unassembled WGS sequence"/>
</dbReference>
<evidence type="ECO:0000313" key="2">
    <source>
        <dbReference type="EMBL" id="EFH85061.1"/>
    </source>
</evidence>
<evidence type="ECO:0000256" key="1">
    <source>
        <dbReference type="SAM" id="Phobius"/>
    </source>
</evidence>
<dbReference type="EMBL" id="ADVG01000003">
    <property type="protein sequence ID" value="EFH85061.1"/>
    <property type="molecule type" value="Genomic_DNA"/>
</dbReference>
<organism evidence="2 3">
    <name type="scientific">Ktedonobacter racemifer DSM 44963</name>
    <dbReference type="NCBI Taxonomy" id="485913"/>
    <lineage>
        <taxon>Bacteria</taxon>
        <taxon>Bacillati</taxon>
        <taxon>Chloroflexota</taxon>
        <taxon>Ktedonobacteria</taxon>
        <taxon>Ktedonobacterales</taxon>
        <taxon>Ktedonobacteraceae</taxon>
        <taxon>Ktedonobacter</taxon>
    </lineage>
</organism>
<keyword evidence="1" id="KW-0812">Transmembrane</keyword>
<protein>
    <submittedName>
        <fullName evidence="2">Uncharacterized protein</fullName>
    </submittedName>
</protein>
<comment type="caution">
    <text evidence="2">The sequence shown here is derived from an EMBL/GenBank/DDBJ whole genome shotgun (WGS) entry which is preliminary data.</text>
</comment>
<dbReference type="InParanoid" id="D6TY65"/>
<keyword evidence="1" id="KW-1133">Transmembrane helix</keyword>
<evidence type="ECO:0000313" key="3">
    <source>
        <dbReference type="Proteomes" id="UP000004508"/>
    </source>
</evidence>
<dbReference type="OrthoDB" id="4764283at2"/>
<accession>D6TY65</accession>
<dbReference type="RefSeq" id="WP_007917053.1">
    <property type="nucleotide sequence ID" value="NZ_ADVG01000003.1"/>
</dbReference>
<keyword evidence="1" id="KW-0472">Membrane</keyword>
<feature type="transmembrane region" description="Helical" evidence="1">
    <location>
        <begin position="47"/>
        <end position="66"/>
    </location>
</feature>
<feature type="transmembrane region" description="Helical" evidence="1">
    <location>
        <begin position="78"/>
        <end position="105"/>
    </location>
</feature>
<name>D6TY65_KTERA</name>